<dbReference type="InterPro" id="IPR027021">
    <property type="entry name" value="C-di-GMP_BP_PA4608"/>
</dbReference>
<dbReference type="Gene3D" id="2.40.10.220">
    <property type="entry name" value="predicted glycosyltransferase like domains"/>
    <property type="match status" value="1"/>
</dbReference>
<protein>
    <recommendedName>
        <fullName evidence="1">Cyclic diguanosine monophosphate-binding protein</fullName>
        <shortName evidence="1">c-di-GMP-binding protein</shortName>
    </recommendedName>
    <alternativeName>
        <fullName evidence="1">Pilz domain-containing protein</fullName>
    </alternativeName>
</protein>
<evidence type="ECO:0000313" key="3">
    <source>
        <dbReference type="EMBL" id="TCK47134.1"/>
    </source>
</evidence>
<dbReference type="EMBL" id="SMGD01000015">
    <property type="protein sequence ID" value="TCK47134.1"/>
    <property type="molecule type" value="Genomic_DNA"/>
</dbReference>
<evidence type="ECO:0000313" key="4">
    <source>
        <dbReference type="Proteomes" id="UP000295565"/>
    </source>
</evidence>
<dbReference type="PIRSF" id="PIRSF028141">
    <property type="entry name" value="C-di-GMP_BP_PA4608"/>
    <property type="match status" value="1"/>
</dbReference>
<keyword evidence="1" id="KW-0973">c-di-GMP</keyword>
<evidence type="ECO:0000259" key="2">
    <source>
        <dbReference type="Pfam" id="PF07238"/>
    </source>
</evidence>
<sequence>MELKDQRHFIRVNFSHDVRILTQDSSFKTEVRDISMHGALISEPEQWHEQTQELELCMHLGEPNSGYDLQIKSRVRHCHDGLIGIEFLKMDIESASQLRRLLELNLGDEQLLMRQLEQLLDTDLN</sequence>
<dbReference type="Pfam" id="PF07238">
    <property type="entry name" value="PilZ"/>
    <property type="match status" value="1"/>
</dbReference>
<dbReference type="SUPFAM" id="SSF141371">
    <property type="entry name" value="PilZ domain-like"/>
    <property type="match status" value="1"/>
</dbReference>
<dbReference type="InterPro" id="IPR009875">
    <property type="entry name" value="PilZ_domain"/>
</dbReference>
<keyword evidence="4" id="KW-1185">Reference proteome</keyword>
<dbReference type="OrthoDB" id="5298508at2"/>
<feature type="domain" description="PilZ" evidence="2">
    <location>
        <begin position="5"/>
        <end position="103"/>
    </location>
</feature>
<name>A0A4R1J9N0_9GAMM</name>
<accession>A0A4R1J9N0</accession>
<reference evidence="3 4" key="1">
    <citation type="submission" date="2019-03" db="EMBL/GenBank/DDBJ databases">
        <title>Genomic Encyclopedia of Type Strains, Phase IV (KMG-IV): sequencing the most valuable type-strain genomes for metagenomic binning, comparative biology and taxonomic classification.</title>
        <authorList>
            <person name="Goeker M."/>
        </authorList>
    </citation>
    <scope>NUCLEOTIDE SEQUENCE [LARGE SCALE GENOMIC DNA]</scope>
    <source>
        <strain evidence="3 4">DSM 18577</strain>
    </source>
</reference>
<dbReference type="Proteomes" id="UP000295565">
    <property type="component" value="Unassembled WGS sequence"/>
</dbReference>
<comment type="function">
    <text evidence="1">Binds the second messenger bis-(3'-5') cyclic dimeric guanosine monophosphate (c-di-GMP). Can bind two c-di-GMP molecules per monomer. May play a role in bacterial second-messenger regulated processes. Binding to c-di-GMP induces a conformational change of the C- and N-termini resulting in the exposure of a highly negative surface on one side of the protein to a possible effector protein.</text>
</comment>
<comment type="caution">
    <text evidence="3">The sequence shown here is derived from an EMBL/GenBank/DDBJ whole genome shotgun (WGS) entry which is preliminary data.</text>
</comment>
<dbReference type="RefSeq" id="WP_131913596.1">
    <property type="nucleotide sequence ID" value="NZ_OU594967.1"/>
</dbReference>
<proteinExistence type="predicted"/>
<dbReference type="AlphaFoldDB" id="A0A4R1J9N0"/>
<keyword evidence="1" id="KW-0547">Nucleotide-binding</keyword>
<gene>
    <name evidence="3" type="ORF">EV690_2833</name>
</gene>
<comment type="subunit">
    <text evidence="1">Monomer in both c-di-GMP-bound and free forms.</text>
</comment>
<evidence type="ECO:0000256" key="1">
    <source>
        <dbReference type="PIRNR" id="PIRNR028141"/>
    </source>
</evidence>
<organism evidence="3 4">
    <name type="scientific">Celerinatantimonas diazotrophica</name>
    <dbReference type="NCBI Taxonomy" id="412034"/>
    <lineage>
        <taxon>Bacteria</taxon>
        <taxon>Pseudomonadati</taxon>
        <taxon>Pseudomonadota</taxon>
        <taxon>Gammaproteobacteria</taxon>
        <taxon>Celerinatantimonadaceae</taxon>
        <taxon>Celerinatantimonas</taxon>
    </lineage>
</organism>
<dbReference type="GO" id="GO:0035438">
    <property type="term" value="F:cyclic-di-GMP binding"/>
    <property type="evidence" value="ECO:0007669"/>
    <property type="project" value="InterPro"/>
</dbReference>